<feature type="compositionally biased region" description="Polar residues" evidence="1">
    <location>
        <begin position="14"/>
        <end position="36"/>
    </location>
</feature>
<evidence type="ECO:0000313" key="3">
    <source>
        <dbReference type="Proteomes" id="UP001519460"/>
    </source>
</evidence>
<gene>
    <name evidence="2" type="ORF">BaRGS_00007358</name>
</gene>
<feature type="region of interest" description="Disordered" evidence="1">
    <location>
        <begin position="1"/>
        <end position="70"/>
    </location>
</feature>
<keyword evidence="3" id="KW-1185">Reference proteome</keyword>
<dbReference type="EMBL" id="JACVVK020000031">
    <property type="protein sequence ID" value="KAK7501554.1"/>
    <property type="molecule type" value="Genomic_DNA"/>
</dbReference>
<dbReference type="AlphaFoldDB" id="A0ABD0LPX3"/>
<evidence type="ECO:0000313" key="2">
    <source>
        <dbReference type="EMBL" id="KAK7501554.1"/>
    </source>
</evidence>
<comment type="caution">
    <text evidence="2">The sequence shown here is derived from an EMBL/GenBank/DDBJ whole genome shotgun (WGS) entry which is preliminary data.</text>
</comment>
<dbReference type="Proteomes" id="UP001519460">
    <property type="component" value="Unassembled WGS sequence"/>
</dbReference>
<organism evidence="2 3">
    <name type="scientific">Batillaria attramentaria</name>
    <dbReference type="NCBI Taxonomy" id="370345"/>
    <lineage>
        <taxon>Eukaryota</taxon>
        <taxon>Metazoa</taxon>
        <taxon>Spiralia</taxon>
        <taxon>Lophotrochozoa</taxon>
        <taxon>Mollusca</taxon>
        <taxon>Gastropoda</taxon>
        <taxon>Caenogastropoda</taxon>
        <taxon>Sorbeoconcha</taxon>
        <taxon>Cerithioidea</taxon>
        <taxon>Batillariidae</taxon>
        <taxon>Batillaria</taxon>
    </lineage>
</organism>
<protein>
    <submittedName>
        <fullName evidence="2">Uncharacterized protein</fullName>
    </submittedName>
</protein>
<sequence length="70" mass="7530">MGIVEVDYHRVPKSTDSTVQGTQHDTRPGSQRSASNPCMFGTGPPQALKDPNSQIPLCTRDKPHSAALVD</sequence>
<accession>A0ABD0LPX3</accession>
<feature type="compositionally biased region" description="Basic and acidic residues" evidence="1">
    <location>
        <begin position="1"/>
        <end position="10"/>
    </location>
</feature>
<evidence type="ECO:0000256" key="1">
    <source>
        <dbReference type="SAM" id="MobiDB-lite"/>
    </source>
</evidence>
<proteinExistence type="predicted"/>
<name>A0ABD0LPX3_9CAEN</name>
<reference evidence="2 3" key="1">
    <citation type="journal article" date="2023" name="Sci. Data">
        <title>Genome assembly of the Korean intertidal mud-creeper Batillaria attramentaria.</title>
        <authorList>
            <person name="Patra A.K."/>
            <person name="Ho P.T."/>
            <person name="Jun S."/>
            <person name="Lee S.J."/>
            <person name="Kim Y."/>
            <person name="Won Y.J."/>
        </authorList>
    </citation>
    <scope>NUCLEOTIDE SEQUENCE [LARGE SCALE GENOMIC DNA]</scope>
    <source>
        <tissue evidence="2">Foot muscle</tissue>
    </source>
</reference>